<dbReference type="PANTHER" id="PTHR43668:SF2">
    <property type="entry name" value="ALLANTOINASE"/>
    <property type="match status" value="1"/>
</dbReference>
<dbReference type="Gene3D" id="3.20.20.140">
    <property type="entry name" value="Metal-dependent hydrolases"/>
    <property type="match status" value="1"/>
</dbReference>
<dbReference type="GO" id="GO:0016811">
    <property type="term" value="F:hydrolase activity, acting on carbon-nitrogen (but not peptide) bonds, in linear amides"/>
    <property type="evidence" value="ECO:0007669"/>
    <property type="project" value="InterPro"/>
</dbReference>
<dbReference type="Gene3D" id="3.30.1490.130">
    <property type="entry name" value="D-aminoacylase. Domain 3"/>
    <property type="match status" value="1"/>
</dbReference>
<dbReference type="SUPFAM" id="SSF51338">
    <property type="entry name" value="Composite domain of metallo-dependent hydrolases"/>
    <property type="match status" value="1"/>
</dbReference>
<evidence type="ECO:0000313" key="3">
    <source>
        <dbReference type="Proteomes" id="UP000259273"/>
    </source>
</evidence>
<dbReference type="InterPro" id="IPR032466">
    <property type="entry name" value="Metal_Hydrolase"/>
</dbReference>
<evidence type="ECO:0000313" key="2">
    <source>
        <dbReference type="EMBL" id="HAN27916.1"/>
    </source>
</evidence>
<dbReference type="InterPro" id="IPR013108">
    <property type="entry name" value="Amidohydro_3"/>
</dbReference>
<accession>A0A3C1KNV4</accession>
<organism evidence="2 3">
    <name type="scientific">Haliea salexigens</name>
    <dbReference type="NCBI Taxonomy" id="287487"/>
    <lineage>
        <taxon>Bacteria</taxon>
        <taxon>Pseudomonadati</taxon>
        <taxon>Pseudomonadota</taxon>
        <taxon>Gammaproteobacteria</taxon>
        <taxon>Cellvibrionales</taxon>
        <taxon>Halieaceae</taxon>
        <taxon>Haliea</taxon>
    </lineage>
</organism>
<dbReference type="GO" id="GO:0005737">
    <property type="term" value="C:cytoplasm"/>
    <property type="evidence" value="ECO:0007669"/>
    <property type="project" value="TreeGrafter"/>
</dbReference>
<feature type="non-terminal residue" evidence="2">
    <location>
        <position position="1"/>
    </location>
</feature>
<dbReference type="NCBIfam" id="NF006560">
    <property type="entry name" value="PRK09061.1"/>
    <property type="match status" value="1"/>
</dbReference>
<dbReference type="InterPro" id="IPR011059">
    <property type="entry name" value="Metal-dep_hydrolase_composite"/>
</dbReference>
<gene>
    <name evidence="2" type="ORF">DCP75_09400</name>
</gene>
<dbReference type="GO" id="GO:0004038">
    <property type="term" value="F:allantoinase activity"/>
    <property type="evidence" value="ECO:0007669"/>
    <property type="project" value="TreeGrafter"/>
</dbReference>
<dbReference type="PANTHER" id="PTHR43668">
    <property type="entry name" value="ALLANTOINASE"/>
    <property type="match status" value="1"/>
</dbReference>
<dbReference type="SUPFAM" id="SSF51556">
    <property type="entry name" value="Metallo-dependent hydrolases"/>
    <property type="match status" value="1"/>
</dbReference>
<reference evidence="2 3" key="1">
    <citation type="journal article" date="2018" name="Nat. Biotechnol.">
        <title>A standardized bacterial taxonomy based on genome phylogeny substantially revises the tree of life.</title>
        <authorList>
            <person name="Parks D.H."/>
            <person name="Chuvochina M."/>
            <person name="Waite D.W."/>
            <person name="Rinke C."/>
            <person name="Skarshewski A."/>
            <person name="Chaumeil P.A."/>
            <person name="Hugenholtz P."/>
        </authorList>
    </citation>
    <scope>NUCLEOTIDE SEQUENCE [LARGE SCALE GENOMIC DNA]</scope>
    <source>
        <strain evidence="2">UBA9158</strain>
    </source>
</reference>
<dbReference type="InterPro" id="IPR050138">
    <property type="entry name" value="DHOase/Allantoinase_Hydrolase"/>
</dbReference>
<name>A0A3C1KNV4_9GAMM</name>
<dbReference type="Pfam" id="PF07969">
    <property type="entry name" value="Amidohydro_3"/>
    <property type="match status" value="2"/>
</dbReference>
<dbReference type="Gene3D" id="2.30.40.10">
    <property type="entry name" value="Urease, subunit C, domain 1"/>
    <property type="match status" value="1"/>
</dbReference>
<dbReference type="GO" id="GO:0006145">
    <property type="term" value="P:purine nucleobase catabolic process"/>
    <property type="evidence" value="ECO:0007669"/>
    <property type="project" value="TreeGrafter"/>
</dbReference>
<protein>
    <submittedName>
        <fullName evidence="2">D-glutamate deacylase</fullName>
    </submittedName>
</protein>
<dbReference type="STRING" id="1121937.GCA_000423125_01500"/>
<dbReference type="AlphaFoldDB" id="A0A3C1KNV4"/>
<comment type="caution">
    <text evidence="2">The sequence shown here is derived from an EMBL/GenBank/DDBJ whole genome shotgun (WGS) entry which is preliminary data.</text>
</comment>
<proteinExistence type="predicted"/>
<evidence type="ECO:0000259" key="1">
    <source>
        <dbReference type="Pfam" id="PF07969"/>
    </source>
</evidence>
<dbReference type="Proteomes" id="UP000259273">
    <property type="component" value="Unassembled WGS sequence"/>
</dbReference>
<sequence length="494" mass="51750">YDLVLAGGRVIDPESGLDAVRNVGVTGGAITAVTEQPLDGKRVIDATGLVVAPGFIDLHSHGQSLVADRMHAYDGVTTALELESGILPVGNWYSRQAAAGRALNYGTSAAWTFARIEEFEGLSPQADLQWFREAFALERWVNETASGAQVANIVKSLEQGLQEGALGIGINGGYAPGGGFRELLAVHKLAARHQVPTFTHISCDNLADPGSSAECVGKVIALAASSNNHAHICHLNSSSVRAVGVTSGMIRTAQAAGVPLSTEAYTYGAGSTTIGSALFSAEAMAAKGVKPEDIEYNGERLDAASFTALRAAQPGAVIVRHFLDLPAERDILDTSVLFPGGAIASDGMPWIDSSTGALVAPDQWPLPESAYAHPRSAGTFTRLLAQWVRESASLSLTEALRKSSLIPAMILQPSVPQMRRKGRLQTGMDADIVVFDASEVADRATFSNPRQPATGMHYVLVNGVPVIDGGVLSMDSMPGQPIRRAHGSGATAVP</sequence>
<dbReference type="EMBL" id="DMND01000130">
    <property type="protein sequence ID" value="HAN27916.1"/>
    <property type="molecule type" value="Genomic_DNA"/>
</dbReference>
<dbReference type="InterPro" id="IPR023100">
    <property type="entry name" value="D-aminoacylase_insert_dom_sf"/>
</dbReference>
<feature type="domain" description="Amidohydrolase 3" evidence="1">
    <location>
        <begin position="249"/>
        <end position="466"/>
    </location>
</feature>
<feature type="domain" description="Amidohydrolase 3" evidence="1">
    <location>
        <begin position="42"/>
        <end position="93"/>
    </location>
</feature>